<reference evidence="2" key="1">
    <citation type="submission" date="2024-05" db="EMBL/GenBank/DDBJ databases">
        <title>Complete genomes of an iridovirus, and two densoviruses identified in lab reared social spiders in California, USA.</title>
        <authorList>
            <person name="Millerwise S."/>
            <person name="Lund M.C."/>
            <person name="Schmidlin K."/>
            <person name="Kraberger S."/>
            <person name="Harrison J."/>
            <person name="Cease A."/>
            <person name="Pinter-Wollman N."/>
            <person name="Varsani A."/>
        </authorList>
    </citation>
    <scope>NUCLEOTIDE SEQUENCE</scope>
    <source>
        <strain evidence="2">SocP20</strain>
    </source>
</reference>
<sequence>MFLLGKLQEERMIKQEKMLRELGIHLEDVSSQNNELIEKVDEQVEQNAVLNFKIDNIQNKLEIAVEDRAPQPKQNLKRERFILLKRNDDHYPYYTIRAQDINARSALKRQKNLYNEVSVLLDLTCHPNSKRCCI</sequence>
<evidence type="ECO:0000313" key="2">
    <source>
        <dbReference type="EMBL" id="XBY85838.1"/>
    </source>
</evidence>
<evidence type="ECO:0000259" key="1">
    <source>
        <dbReference type="Pfam" id="PF12299"/>
    </source>
</evidence>
<name>A0AAU7YF24_9VIRU</name>
<protein>
    <recommendedName>
        <fullName evidence="1">DUF3627 domain-containing protein</fullName>
    </recommendedName>
</protein>
<dbReference type="EMBL" id="PP847201">
    <property type="protein sequence ID" value="XBY85838.1"/>
    <property type="molecule type" value="Genomic_DNA"/>
</dbReference>
<accession>A0AAU7YF24</accession>
<organism evidence="2">
    <name type="scientific">Iridovirus sp</name>
    <dbReference type="NCBI Taxonomy" id="135728"/>
    <lineage>
        <taxon>Viruses</taxon>
        <taxon>Varidnaviria</taxon>
        <taxon>Bamfordvirae</taxon>
        <taxon>Nucleocytoviricota</taxon>
        <taxon>Megaviricetes</taxon>
        <taxon>Pimascovirales</taxon>
        <taxon>Pimascovirales incertae sedis</taxon>
        <taxon>Iridoviridae</taxon>
        <taxon>Betairidovirinae</taxon>
        <taxon>Iridovirus</taxon>
    </lineage>
</organism>
<feature type="domain" description="DUF3627" evidence="1">
    <location>
        <begin position="57"/>
        <end position="133"/>
    </location>
</feature>
<dbReference type="InterPro" id="IPR022549">
    <property type="entry name" value="DUF3627"/>
</dbReference>
<proteinExistence type="predicted"/>
<dbReference type="Pfam" id="PF12299">
    <property type="entry name" value="DUF3627"/>
    <property type="match status" value="1"/>
</dbReference>